<evidence type="ECO:0000313" key="2">
    <source>
        <dbReference type="Proteomes" id="UP000005113"/>
    </source>
</evidence>
<dbReference type="HOGENOM" id="CLU_1721066_0_0_10"/>
<dbReference type="Proteomes" id="UP000005113">
    <property type="component" value="Unassembled WGS sequence"/>
</dbReference>
<proteinExistence type="predicted"/>
<dbReference type="EMBL" id="JH719942">
    <property type="protein sequence ID" value="EJF55070.1"/>
    <property type="molecule type" value="Genomic_DNA"/>
</dbReference>
<gene>
    <name evidence="1" type="ORF">SapgrDRAFT_3432</name>
</gene>
<accession>J1I8A0</accession>
<dbReference type="OrthoDB" id="9832097at2"/>
<protein>
    <submittedName>
        <fullName evidence="1">Uncharacterized protein</fullName>
    </submittedName>
</protein>
<organism evidence="1 2">
    <name type="scientific">Saprospira grandis DSM 2844</name>
    <dbReference type="NCBI Taxonomy" id="694433"/>
    <lineage>
        <taxon>Bacteria</taxon>
        <taxon>Pseudomonadati</taxon>
        <taxon>Bacteroidota</taxon>
        <taxon>Saprospiria</taxon>
        <taxon>Saprospirales</taxon>
        <taxon>Saprospiraceae</taxon>
        <taxon>Saprospira</taxon>
    </lineage>
</organism>
<dbReference type="AlphaFoldDB" id="J1I8A0"/>
<reference evidence="2" key="1">
    <citation type="journal article" date="2012" name="Stand. Genomic Sci.">
        <title>Permanent draft genome sequence of the gliding predator Saprospira grandis strain Sa g1 (= HR1).</title>
        <authorList>
            <person name="Mavromatis K."/>
            <person name="Chertkov O."/>
            <person name="Lapidus A."/>
            <person name="Nolan M."/>
            <person name="Lucas S."/>
            <person name="Tice H."/>
            <person name="Del Rio T.G."/>
            <person name="Cheng J.F."/>
            <person name="Han C."/>
            <person name="Tapia R."/>
            <person name="Bruce D."/>
            <person name="Goodwin L.A."/>
            <person name="Pitluck S."/>
            <person name="Huntemann M."/>
            <person name="Liolios K."/>
            <person name="Pagani I."/>
            <person name="Ivanova N."/>
            <person name="Mikhailova N."/>
            <person name="Pati A."/>
            <person name="Chen A."/>
            <person name="Palaniappan K."/>
            <person name="Land M."/>
            <person name="Brambilla E.M."/>
            <person name="Rohde M."/>
            <person name="Spring S."/>
            <person name="Goker M."/>
            <person name="Detter J.C."/>
            <person name="Bristow J."/>
            <person name="Eisen J.A."/>
            <person name="Markowitz V."/>
            <person name="Hugenholtz P."/>
            <person name="Kyrpides N.C."/>
            <person name="Klenk H.P."/>
            <person name="Woyke T."/>
        </authorList>
    </citation>
    <scope>NUCLEOTIDE SEQUENCE [LARGE SCALE GENOMIC DNA]</scope>
    <source>
        <strain evidence="2">DSM 2844</strain>
    </source>
</reference>
<dbReference type="RefSeq" id="WP_002661092.1">
    <property type="nucleotide sequence ID" value="NZ_JH719942.1"/>
</dbReference>
<sequence length="151" mass="17557">MMKLQEKMRDYKISKKMIKAFYGISYPTLRKRLRNKGLTDFIGRRKFIFAEFLLIFKALGQPQEVAAEVSELQLIYEQLLQLGLLKGASQKDLPQKKSENSPLQPKTNKLLALKTPLALFDRFLINYYQILIKAWEILSPSAKNYRSQQAA</sequence>
<name>J1I8A0_9BACT</name>
<evidence type="ECO:0000313" key="1">
    <source>
        <dbReference type="EMBL" id="EJF55070.1"/>
    </source>
</evidence>